<dbReference type="Proteomes" id="UP000289738">
    <property type="component" value="Chromosome B08"/>
</dbReference>
<gene>
    <name evidence="2" type="ORF">Ahy_B08g089584</name>
</gene>
<feature type="region of interest" description="Disordered" evidence="1">
    <location>
        <begin position="90"/>
        <end position="109"/>
    </location>
</feature>
<proteinExistence type="predicted"/>
<dbReference type="EMBL" id="SDMP01000018">
    <property type="protein sequence ID" value="RYQ94648.1"/>
    <property type="molecule type" value="Genomic_DNA"/>
</dbReference>
<dbReference type="AlphaFoldDB" id="A0A444XYA5"/>
<sequence length="109" mass="12200">MVKVVFVSCDFGGKQGVSTVTRSPFHSSNPSFPSRRTHEHILKRKNSSVPLGSGGSDWDFDPLFSTSPYCIRKFRWGTFGMGSGLPETRNSMENNINNVKTQSDHWPGY</sequence>
<evidence type="ECO:0000313" key="2">
    <source>
        <dbReference type="EMBL" id="RYQ94648.1"/>
    </source>
</evidence>
<reference evidence="2 3" key="1">
    <citation type="submission" date="2019-01" db="EMBL/GenBank/DDBJ databases">
        <title>Sequencing of cultivated peanut Arachis hypogaea provides insights into genome evolution and oil improvement.</title>
        <authorList>
            <person name="Chen X."/>
        </authorList>
    </citation>
    <scope>NUCLEOTIDE SEQUENCE [LARGE SCALE GENOMIC DNA]</scope>
    <source>
        <strain evidence="3">cv. Fuhuasheng</strain>
        <tissue evidence="2">Leaves</tissue>
    </source>
</reference>
<comment type="caution">
    <text evidence="2">The sequence shown here is derived from an EMBL/GenBank/DDBJ whole genome shotgun (WGS) entry which is preliminary data.</text>
</comment>
<evidence type="ECO:0000256" key="1">
    <source>
        <dbReference type="SAM" id="MobiDB-lite"/>
    </source>
</evidence>
<feature type="compositionally biased region" description="Polar residues" evidence="1">
    <location>
        <begin position="90"/>
        <end position="101"/>
    </location>
</feature>
<accession>A0A444XYA5</accession>
<protein>
    <submittedName>
        <fullName evidence="2">Uncharacterized protein</fullName>
    </submittedName>
</protein>
<keyword evidence="3" id="KW-1185">Reference proteome</keyword>
<evidence type="ECO:0000313" key="3">
    <source>
        <dbReference type="Proteomes" id="UP000289738"/>
    </source>
</evidence>
<organism evidence="2 3">
    <name type="scientific">Arachis hypogaea</name>
    <name type="common">Peanut</name>
    <dbReference type="NCBI Taxonomy" id="3818"/>
    <lineage>
        <taxon>Eukaryota</taxon>
        <taxon>Viridiplantae</taxon>
        <taxon>Streptophyta</taxon>
        <taxon>Embryophyta</taxon>
        <taxon>Tracheophyta</taxon>
        <taxon>Spermatophyta</taxon>
        <taxon>Magnoliopsida</taxon>
        <taxon>eudicotyledons</taxon>
        <taxon>Gunneridae</taxon>
        <taxon>Pentapetalae</taxon>
        <taxon>rosids</taxon>
        <taxon>fabids</taxon>
        <taxon>Fabales</taxon>
        <taxon>Fabaceae</taxon>
        <taxon>Papilionoideae</taxon>
        <taxon>50 kb inversion clade</taxon>
        <taxon>dalbergioids sensu lato</taxon>
        <taxon>Dalbergieae</taxon>
        <taxon>Pterocarpus clade</taxon>
        <taxon>Arachis</taxon>
    </lineage>
</organism>
<name>A0A444XYA5_ARAHY</name>